<reference evidence="2" key="1">
    <citation type="journal article" date="2020" name="Fungal Divers.">
        <title>Resolving the Mortierellaceae phylogeny through synthesis of multi-gene phylogenetics and phylogenomics.</title>
        <authorList>
            <person name="Vandepol N."/>
            <person name="Liber J."/>
            <person name="Desiro A."/>
            <person name="Na H."/>
            <person name="Kennedy M."/>
            <person name="Barry K."/>
            <person name="Grigoriev I.V."/>
            <person name="Miller A.N."/>
            <person name="O'Donnell K."/>
            <person name="Stajich J.E."/>
            <person name="Bonito G."/>
        </authorList>
    </citation>
    <scope>NUCLEOTIDE SEQUENCE</scope>
    <source>
        <strain evidence="2">MES-2147</strain>
    </source>
</reference>
<feature type="region of interest" description="Disordered" evidence="1">
    <location>
        <begin position="194"/>
        <end position="246"/>
    </location>
</feature>
<feature type="compositionally biased region" description="Polar residues" evidence="1">
    <location>
        <begin position="168"/>
        <end position="178"/>
    </location>
</feature>
<feature type="compositionally biased region" description="Low complexity" evidence="1">
    <location>
        <begin position="408"/>
        <end position="419"/>
    </location>
</feature>
<organism evidence="2 3">
    <name type="scientific">Modicella reniformis</name>
    <dbReference type="NCBI Taxonomy" id="1440133"/>
    <lineage>
        <taxon>Eukaryota</taxon>
        <taxon>Fungi</taxon>
        <taxon>Fungi incertae sedis</taxon>
        <taxon>Mucoromycota</taxon>
        <taxon>Mortierellomycotina</taxon>
        <taxon>Mortierellomycetes</taxon>
        <taxon>Mortierellales</taxon>
        <taxon>Mortierellaceae</taxon>
        <taxon>Modicella</taxon>
    </lineage>
</organism>
<feature type="region of interest" description="Disordered" evidence="1">
    <location>
        <begin position="97"/>
        <end position="180"/>
    </location>
</feature>
<name>A0A9P6ITH2_9FUNG</name>
<dbReference type="EMBL" id="JAAAHW010007721">
    <property type="protein sequence ID" value="KAF9946619.1"/>
    <property type="molecule type" value="Genomic_DNA"/>
</dbReference>
<feature type="compositionally biased region" description="Polar residues" evidence="1">
    <location>
        <begin position="200"/>
        <end position="214"/>
    </location>
</feature>
<sequence>MHHQYLQQHRQFQQQQYEMYRQEFQRHQALKAPHGHRSLGHKATSSAYDLGRYPSGHHVGKGRTANELAWERHCYYQQQQHQEEALAELRRREGHWQAQQRVRQRQQRHEVAPQPPESATDVRASSLTSITQASLPPQATKDLGLSRSRSAAAYGTKSGSKSKAKDTFPQSSKGSGPTKSILADCSILSAGRRLLRRSNSKNTKTSKTLDTSLNVAERNRPTPSKTGVTPKEQSSLEPATTPVLSQDLPTTSLTRKKTLKDIAPSIRSLARRCSSRFSSRPNSFAGSSSDPILQFTDTKAANGSLNAEISHVPQPLIPGPDGIVDLKQVVSQDTHEDQGASTMGYRPPTVSSTPYLPLETAGATNNNSNDNTSERTPIHRKVAHFRSKTTSIRPASGVLDDDTHDDMTPSSSTAPSSTNVTITTATTTTIKRAKSLSARARDSLRLANGRGLDLSFSIIQPDLQQPSETTTMMTTSLQGTEQSEYDLDKALPENPIVHYMLDKEQQEVAKRQIMGLLAMGRKERISAKTGQAIAVRPVPNTNSSGTCLSPLALEAQEDLSYQASTTDWDRNQKPAWKNEDPCQRIAFMLVPKSRYEFQPLVMA</sequence>
<feature type="region of interest" description="Disordered" evidence="1">
    <location>
        <begin position="394"/>
        <end position="419"/>
    </location>
</feature>
<evidence type="ECO:0000313" key="2">
    <source>
        <dbReference type="EMBL" id="KAF9946619.1"/>
    </source>
</evidence>
<protein>
    <submittedName>
        <fullName evidence="2">Uncharacterized protein</fullName>
    </submittedName>
</protein>
<dbReference type="AlphaFoldDB" id="A0A9P6ITH2"/>
<keyword evidence="3" id="KW-1185">Reference proteome</keyword>
<feature type="compositionally biased region" description="Polar residues" evidence="1">
    <location>
        <begin position="123"/>
        <end position="137"/>
    </location>
</feature>
<evidence type="ECO:0000256" key="1">
    <source>
        <dbReference type="SAM" id="MobiDB-lite"/>
    </source>
</evidence>
<comment type="caution">
    <text evidence="2">The sequence shown here is derived from an EMBL/GenBank/DDBJ whole genome shotgun (WGS) entry which is preliminary data.</text>
</comment>
<evidence type="ECO:0000313" key="3">
    <source>
        <dbReference type="Proteomes" id="UP000749646"/>
    </source>
</evidence>
<proteinExistence type="predicted"/>
<dbReference type="OrthoDB" id="2425684at2759"/>
<gene>
    <name evidence="2" type="ORF">BGZ65_009532</name>
</gene>
<accession>A0A9P6ITH2</accession>
<dbReference type="Proteomes" id="UP000749646">
    <property type="component" value="Unassembled WGS sequence"/>
</dbReference>
<feature type="compositionally biased region" description="Polar residues" evidence="1">
    <location>
        <begin position="221"/>
        <end position="246"/>
    </location>
</feature>